<dbReference type="Proteomes" id="UP000516314">
    <property type="component" value="Chromosome 5"/>
</dbReference>
<dbReference type="InterPro" id="IPR021139">
    <property type="entry name" value="NYN"/>
</dbReference>
<sequence>MQFGSSKTLFFRVAGFSSTSVFKPRRAISVPVGNFSSSSSISAHYTSLKRSQYEEDSRSVRVPVWWDFENCHLPSGANVFKLAQTITSAVRICGIKGPITITAYGDMIQLSRTNQEALFATGINLTHVPQGGKNSTDRSLITEIMCWVSQNPPPAHLFLISSDSDFANVLHRLRMRNYNILLACYEETTLGVLCSAASIMWDWDALVRGQNPTAKHFNQPPDGPYHSWYGHYTTPLLDPFATSTNNKQISSTSVKTVELLESGSSKSRRPIPNKVVKQIGLILRWYPKGAAITELREQLRKRKVVPLGDGMFSIHAVTQGMDNKALLPKVSCENHAVVSVEKMCQNMKQNDKDVKEESHQLQESSQEFVQVMKLMDVKAKEEPVKANQLAITAVDDVSSFEEKDGFLKKLNRLLFGSPEMELEHLQERKHISGNGVLGEGKVVDKDLESQIASSTSSESAEEVKVDNAVGNGKSKSPGLTCRLLKRFKFSWGRYTELSNAAATGPQVDDVFVKDSFWNDVESFINSPRGFVAVSHSRSRETMAKNLKEEGPSSLKPLDVPKMLDLISMLISEKKWIQENPSDALPFRVTRFTEESSCRSNPRTTDGLRAIFVNMSESLCAEQIVIKIPPTLSLIEMMPEARIESGHIVTSSTPVPCESDSSFEDLGPVSKKIHENESSVSEGEDYDSEMEEKASSKQSGGERKKKEDETESDLLQILGSWDTDKKPAKTFGEDKLVEGILMSLRKKPSGDSRIQD</sequence>
<evidence type="ECO:0000259" key="3">
    <source>
        <dbReference type="Pfam" id="PF14418"/>
    </source>
</evidence>
<dbReference type="AlphaFoldDB" id="A0A7G2FLQ6"/>
<feature type="domain" description="OST-HTH associated" evidence="3">
    <location>
        <begin position="534"/>
        <end position="593"/>
    </location>
</feature>
<dbReference type="GO" id="GO:0005777">
    <property type="term" value="C:peroxisome"/>
    <property type="evidence" value="ECO:0007669"/>
    <property type="project" value="InterPro"/>
</dbReference>
<evidence type="ECO:0000313" key="4">
    <source>
        <dbReference type="EMBL" id="CAD5335847.1"/>
    </source>
</evidence>
<proteinExistence type="predicted"/>
<protein>
    <submittedName>
        <fullName evidence="4">(thale cress) hypothetical protein</fullName>
    </submittedName>
</protein>
<dbReference type="PANTHER" id="PTHR14379">
    <property type="entry name" value="LIMKAIN B LKAP"/>
    <property type="match status" value="1"/>
</dbReference>
<feature type="domain" description="NYN" evidence="2">
    <location>
        <begin position="61"/>
        <end position="198"/>
    </location>
</feature>
<evidence type="ECO:0000259" key="2">
    <source>
        <dbReference type="Pfam" id="PF01936"/>
    </source>
</evidence>
<evidence type="ECO:0000313" key="5">
    <source>
        <dbReference type="Proteomes" id="UP000516314"/>
    </source>
</evidence>
<evidence type="ECO:0000256" key="1">
    <source>
        <dbReference type="SAM" id="MobiDB-lite"/>
    </source>
</evidence>
<dbReference type="PANTHER" id="PTHR14379:SF6">
    <property type="entry name" value="EMB|CAB71880.1"/>
    <property type="match status" value="1"/>
</dbReference>
<organism evidence="4 5">
    <name type="scientific">Arabidopsis thaliana</name>
    <name type="common">Mouse-ear cress</name>
    <dbReference type="NCBI Taxonomy" id="3702"/>
    <lineage>
        <taxon>Eukaryota</taxon>
        <taxon>Viridiplantae</taxon>
        <taxon>Streptophyta</taxon>
        <taxon>Embryophyta</taxon>
        <taxon>Tracheophyta</taxon>
        <taxon>Spermatophyta</taxon>
        <taxon>Magnoliopsida</taxon>
        <taxon>eudicotyledons</taxon>
        <taxon>Gunneridae</taxon>
        <taxon>Pentapetalae</taxon>
        <taxon>rosids</taxon>
        <taxon>malvids</taxon>
        <taxon>Brassicales</taxon>
        <taxon>Brassicaceae</taxon>
        <taxon>Camelineae</taxon>
        <taxon>Arabidopsis</taxon>
    </lineage>
</organism>
<feature type="region of interest" description="Disordered" evidence="1">
    <location>
        <begin position="649"/>
        <end position="734"/>
    </location>
</feature>
<dbReference type="EMBL" id="LR881470">
    <property type="protein sequence ID" value="CAD5335847.1"/>
    <property type="molecule type" value="Genomic_DNA"/>
</dbReference>
<dbReference type="GO" id="GO:0010468">
    <property type="term" value="P:regulation of gene expression"/>
    <property type="evidence" value="ECO:0007669"/>
    <property type="project" value="InterPro"/>
</dbReference>
<feature type="compositionally biased region" description="Basic and acidic residues" evidence="1">
    <location>
        <begin position="721"/>
        <end position="734"/>
    </location>
</feature>
<dbReference type="Gene3D" id="3.40.50.1010">
    <property type="entry name" value="5'-nuclease"/>
    <property type="match status" value="1"/>
</dbReference>
<dbReference type="InterPro" id="IPR025677">
    <property type="entry name" value="OST-HTH-assoc_dom"/>
</dbReference>
<name>A0A7G2FLQ6_ARATH</name>
<dbReference type="InterPro" id="IPR024768">
    <property type="entry name" value="Marf1"/>
</dbReference>
<dbReference type="CDD" id="cd10910">
    <property type="entry name" value="PIN_limkain_b1_N_like"/>
    <property type="match status" value="1"/>
</dbReference>
<dbReference type="Pfam" id="PF01936">
    <property type="entry name" value="NYN"/>
    <property type="match status" value="1"/>
</dbReference>
<reference evidence="4 5" key="1">
    <citation type="submission" date="2020-09" db="EMBL/GenBank/DDBJ databases">
        <authorList>
            <person name="Ashkenazy H."/>
        </authorList>
    </citation>
    <scope>NUCLEOTIDE SEQUENCE [LARGE SCALE GENOMIC DNA]</scope>
    <source>
        <strain evidence="5">cv. Cdm-0</strain>
    </source>
</reference>
<accession>A0A7G2FLQ6</accession>
<dbReference type="Pfam" id="PF14418">
    <property type="entry name" value="OHA"/>
    <property type="match status" value="1"/>
</dbReference>
<feature type="compositionally biased region" description="Basic and acidic residues" evidence="1">
    <location>
        <begin position="690"/>
        <end position="707"/>
    </location>
</feature>
<dbReference type="GO" id="GO:0004540">
    <property type="term" value="F:RNA nuclease activity"/>
    <property type="evidence" value="ECO:0007669"/>
    <property type="project" value="InterPro"/>
</dbReference>
<gene>
    <name evidence="4" type="ORF">AT9943_LOCUS23067</name>
</gene>